<organism evidence="1 2">
    <name type="scientific">Sphingobacterium yanglingense</name>
    <dbReference type="NCBI Taxonomy" id="1437280"/>
    <lineage>
        <taxon>Bacteria</taxon>
        <taxon>Pseudomonadati</taxon>
        <taxon>Bacteroidota</taxon>
        <taxon>Sphingobacteriia</taxon>
        <taxon>Sphingobacteriales</taxon>
        <taxon>Sphingobacteriaceae</taxon>
        <taxon>Sphingobacterium</taxon>
    </lineage>
</organism>
<dbReference type="Proteomes" id="UP000295292">
    <property type="component" value="Unassembled WGS sequence"/>
</dbReference>
<dbReference type="RefSeq" id="WP_133583368.1">
    <property type="nucleotide sequence ID" value="NZ_SNYV01000011.1"/>
</dbReference>
<protein>
    <submittedName>
        <fullName evidence="1">Uncharacterized protein</fullName>
    </submittedName>
</protein>
<name>A0A4V3DEB5_9SPHI</name>
<gene>
    <name evidence="1" type="ORF">CLV99_1034</name>
</gene>
<dbReference type="OrthoDB" id="710871at2"/>
<keyword evidence="2" id="KW-1185">Reference proteome</keyword>
<reference evidence="1 2" key="1">
    <citation type="submission" date="2019-03" db="EMBL/GenBank/DDBJ databases">
        <title>Genomic Encyclopedia of Archaeal and Bacterial Type Strains, Phase II (KMG-II): from individual species to whole genera.</title>
        <authorList>
            <person name="Goeker M."/>
        </authorList>
    </citation>
    <scope>NUCLEOTIDE SEQUENCE [LARGE SCALE GENOMIC DNA]</scope>
    <source>
        <strain evidence="1 2">DSM 28353</strain>
    </source>
</reference>
<dbReference type="AlphaFoldDB" id="A0A4V3DEB5"/>
<proteinExistence type="predicted"/>
<dbReference type="EMBL" id="SNYV01000011">
    <property type="protein sequence ID" value="TDQ79589.1"/>
    <property type="molecule type" value="Genomic_DNA"/>
</dbReference>
<sequence>MSNYRINGQDPETLYNLQILKGIYEQLDQKAELKDNGLSIDWAEENGTERYHGLQRFKSKTYNIQCLIKCNTSAEYDASIEAFDDFIDTAGEFNLDIVSKNKRLKVSFLNMTNFKKYGNSATFTLVLADDYPTEKFTIS</sequence>
<evidence type="ECO:0000313" key="1">
    <source>
        <dbReference type="EMBL" id="TDQ79589.1"/>
    </source>
</evidence>
<comment type="caution">
    <text evidence="1">The sequence shown here is derived from an EMBL/GenBank/DDBJ whole genome shotgun (WGS) entry which is preliminary data.</text>
</comment>
<accession>A0A4V3DEB5</accession>
<evidence type="ECO:0000313" key="2">
    <source>
        <dbReference type="Proteomes" id="UP000295292"/>
    </source>
</evidence>